<dbReference type="InterPro" id="IPR013968">
    <property type="entry name" value="PKS_KR"/>
</dbReference>
<dbReference type="PROSITE" id="PS00606">
    <property type="entry name" value="KS3_1"/>
    <property type="match status" value="1"/>
</dbReference>
<comment type="catalytic activity">
    <reaction evidence="34">
        <text>3-oxooctadecanoyl-[ACP] + NADPH + H(+) = (3R)-hydroxyoctadecanoyl-[ACP] + NADP(+)</text>
        <dbReference type="Rhea" id="RHEA:41920"/>
        <dbReference type="Rhea" id="RHEA-COMP:9653"/>
        <dbReference type="Rhea" id="RHEA-COMP:9654"/>
        <dbReference type="ChEBI" id="CHEBI:15378"/>
        <dbReference type="ChEBI" id="CHEBI:57783"/>
        <dbReference type="ChEBI" id="CHEBI:58349"/>
        <dbReference type="ChEBI" id="CHEBI:78487"/>
        <dbReference type="ChEBI" id="CHEBI:78488"/>
    </reaction>
    <physiologicalReaction direction="left-to-right" evidence="34">
        <dbReference type="Rhea" id="RHEA:41921"/>
    </physiologicalReaction>
</comment>
<keyword evidence="9" id="KW-0444">Lipid biosynthesis</keyword>
<evidence type="ECO:0000256" key="4">
    <source>
        <dbReference type="ARBA" id="ARBA00012873"/>
    </source>
</evidence>
<accession>A0A922HWQ3</accession>
<dbReference type="Gene3D" id="1.10.1200.10">
    <property type="entry name" value="ACP-like"/>
    <property type="match status" value="1"/>
</dbReference>
<evidence type="ECO:0000256" key="56">
    <source>
        <dbReference type="ARBA" id="ARBA00049109"/>
    </source>
</evidence>
<dbReference type="SUPFAM" id="SSF53901">
    <property type="entry name" value="Thiolase-like"/>
    <property type="match status" value="1"/>
</dbReference>
<evidence type="ECO:0000256" key="9">
    <source>
        <dbReference type="ARBA" id="ARBA00022516"/>
    </source>
</evidence>
<evidence type="ECO:0000256" key="29">
    <source>
        <dbReference type="ARBA" id="ARBA00023399"/>
    </source>
</evidence>
<reference evidence="68" key="1">
    <citation type="submission" date="2013-05" db="EMBL/GenBank/DDBJ databases">
        <authorList>
            <person name="Yim A.K.Y."/>
            <person name="Chan T.F."/>
            <person name="Ji K.M."/>
            <person name="Liu X.Y."/>
            <person name="Zhou J.W."/>
            <person name="Li R.Q."/>
            <person name="Yang K.Y."/>
            <person name="Li J."/>
            <person name="Li M."/>
            <person name="Law P.T.W."/>
            <person name="Wu Y.L."/>
            <person name="Cai Z.L."/>
            <person name="Qin H."/>
            <person name="Bao Y."/>
            <person name="Leung R.K.K."/>
            <person name="Ng P.K.S."/>
            <person name="Zou J."/>
            <person name="Zhong X.J."/>
            <person name="Ran P.X."/>
            <person name="Zhong N.S."/>
            <person name="Liu Z.G."/>
            <person name="Tsui S.K.W."/>
        </authorList>
    </citation>
    <scope>NUCLEOTIDE SEQUENCE</scope>
    <source>
        <strain evidence="68">Derf</strain>
        <tissue evidence="68">Whole organism</tissue>
    </source>
</reference>
<dbReference type="InterPro" id="IPR049552">
    <property type="entry name" value="PKS_DH_N"/>
</dbReference>
<comment type="catalytic activity">
    <reaction evidence="58">
        <text>3-oxododecanoyl-[ACP] + NADPH + H(+) = (3R)-hydroxydodecanoyl-[ACP] + NADP(+)</text>
        <dbReference type="Rhea" id="RHEA:41872"/>
        <dbReference type="Rhea" id="RHEA-COMP:9641"/>
        <dbReference type="Rhea" id="RHEA-COMP:9642"/>
        <dbReference type="ChEBI" id="CHEBI:15378"/>
        <dbReference type="ChEBI" id="CHEBI:57783"/>
        <dbReference type="ChEBI" id="CHEBI:58349"/>
        <dbReference type="ChEBI" id="CHEBI:78469"/>
        <dbReference type="ChEBI" id="CHEBI:78470"/>
    </reaction>
    <physiologicalReaction direction="left-to-right" evidence="58">
        <dbReference type="Rhea" id="RHEA:41873"/>
    </physiologicalReaction>
</comment>
<comment type="catalytic activity">
    <reaction evidence="41">
        <text>(2E)-hexadecenoyl-[ACP] + NADPH + H(+) = hexadecanoyl-[ACP] + NADP(+)</text>
        <dbReference type="Rhea" id="RHEA:41912"/>
        <dbReference type="Rhea" id="RHEA-COMP:9651"/>
        <dbReference type="Rhea" id="RHEA-COMP:9652"/>
        <dbReference type="ChEBI" id="CHEBI:15378"/>
        <dbReference type="ChEBI" id="CHEBI:57783"/>
        <dbReference type="ChEBI" id="CHEBI:58349"/>
        <dbReference type="ChEBI" id="CHEBI:78481"/>
        <dbReference type="ChEBI" id="CHEBI:78483"/>
    </reaction>
    <physiologicalReaction direction="left-to-right" evidence="41">
        <dbReference type="Rhea" id="RHEA:41913"/>
    </physiologicalReaction>
</comment>
<evidence type="ECO:0000256" key="38">
    <source>
        <dbReference type="ARBA" id="ARBA00047451"/>
    </source>
</evidence>
<evidence type="ECO:0000256" key="44">
    <source>
        <dbReference type="ARBA" id="ARBA00047961"/>
    </source>
</evidence>
<evidence type="ECO:0000256" key="60">
    <source>
        <dbReference type="ARBA" id="ARBA00049422"/>
    </source>
</evidence>
<comment type="catalytic activity">
    <reaction evidence="31">
        <text>(3R)-hydroxybutanoyl-[ACP] = (2E)-butenoyl-[ACP] + H2O</text>
        <dbReference type="Rhea" id="RHEA:41808"/>
        <dbReference type="Rhea" id="RHEA-COMP:9626"/>
        <dbReference type="Rhea" id="RHEA-COMP:9627"/>
        <dbReference type="ChEBI" id="CHEBI:15377"/>
        <dbReference type="ChEBI" id="CHEBI:78451"/>
        <dbReference type="ChEBI" id="CHEBI:78453"/>
    </reaction>
    <physiologicalReaction direction="left-to-right" evidence="31">
        <dbReference type="Rhea" id="RHEA:41809"/>
    </physiologicalReaction>
</comment>
<proteinExistence type="predicted"/>
<comment type="catalytic activity">
    <reaction evidence="50">
        <text>3-oxohexanoyl-[ACP] + NADPH + H(+) = (3R)-hydroxyhexanoyl-[ACP] + NADP(+)</text>
        <dbReference type="Rhea" id="RHEA:41824"/>
        <dbReference type="Rhea" id="RHEA-COMP:9629"/>
        <dbReference type="Rhea" id="RHEA-COMP:9630"/>
        <dbReference type="ChEBI" id="CHEBI:15378"/>
        <dbReference type="ChEBI" id="CHEBI:57783"/>
        <dbReference type="ChEBI" id="CHEBI:58349"/>
        <dbReference type="ChEBI" id="CHEBI:78456"/>
        <dbReference type="ChEBI" id="CHEBI:78457"/>
    </reaction>
    <physiologicalReaction direction="left-to-right" evidence="50">
        <dbReference type="Rhea" id="RHEA:41825"/>
    </physiologicalReaction>
</comment>
<evidence type="ECO:0000256" key="63">
    <source>
        <dbReference type="ARBA" id="ARBA00049533"/>
    </source>
</evidence>
<evidence type="ECO:0000256" key="32">
    <source>
        <dbReference type="ARBA" id="ARBA00023442"/>
    </source>
</evidence>
<keyword evidence="15" id="KW-0521">NADP</keyword>
<comment type="function">
    <text evidence="32">Fatty acid synthetase is a multifunctional enzyme that catalyzes the de novo biosynthesis of long-chain saturated fatty acids starting from acetyl-CoA and malonyl-CoA in the presence of NADPH. This multifunctional protein contains 7 catalytic activities and a site for the binding of the prosthetic group 4'-phosphopantetheine of the acyl carrier protein ([ACP]) domain.</text>
</comment>
<dbReference type="GO" id="GO:0016297">
    <property type="term" value="F:fatty acyl-[ACP] hydrolase activity"/>
    <property type="evidence" value="ECO:0007669"/>
    <property type="project" value="UniProtKB-EC"/>
</dbReference>
<dbReference type="Pfam" id="PF00698">
    <property type="entry name" value="Acyl_transf_1"/>
    <property type="match status" value="1"/>
</dbReference>
<dbReference type="InterPro" id="IPR029058">
    <property type="entry name" value="AB_hydrolase_fold"/>
</dbReference>
<dbReference type="EC" id="1.1.1.100" evidence="5"/>
<keyword evidence="16" id="KW-0663">Pyridoxal phosphate</keyword>
<dbReference type="InterPro" id="IPR042104">
    <property type="entry name" value="PKS_dehydratase_sf"/>
</dbReference>
<comment type="catalytic activity">
    <reaction evidence="45">
        <text>hexadecanoyl-[ACP] + malonyl-[ACP] + H(+) = 3-oxooctadecanoyl-[ACP] + holo-[ACP] + CO2</text>
        <dbReference type="Rhea" id="RHEA:41916"/>
        <dbReference type="Rhea" id="RHEA-COMP:9623"/>
        <dbReference type="Rhea" id="RHEA-COMP:9652"/>
        <dbReference type="Rhea" id="RHEA-COMP:9653"/>
        <dbReference type="Rhea" id="RHEA-COMP:9685"/>
        <dbReference type="ChEBI" id="CHEBI:15378"/>
        <dbReference type="ChEBI" id="CHEBI:16526"/>
        <dbReference type="ChEBI" id="CHEBI:64479"/>
        <dbReference type="ChEBI" id="CHEBI:78449"/>
        <dbReference type="ChEBI" id="CHEBI:78483"/>
        <dbReference type="ChEBI" id="CHEBI:78487"/>
    </reaction>
    <physiologicalReaction direction="left-to-right" evidence="45">
        <dbReference type="Rhea" id="RHEA:41917"/>
    </physiologicalReaction>
</comment>
<dbReference type="SUPFAM" id="SSF53474">
    <property type="entry name" value="alpha/beta-Hydrolases"/>
    <property type="match status" value="1"/>
</dbReference>
<dbReference type="PANTHER" id="PTHR43775:SF7">
    <property type="entry name" value="FATTY ACID SYNTHASE"/>
    <property type="match status" value="1"/>
</dbReference>
<dbReference type="EC" id="2.3.1.41" evidence="6"/>
<dbReference type="FunFam" id="3.40.50.720:FF:000209">
    <property type="entry name" value="Polyketide synthase Pks12"/>
    <property type="match status" value="1"/>
</dbReference>
<dbReference type="InterPro" id="IPR020841">
    <property type="entry name" value="PKS_Beta-ketoAc_synthase_dom"/>
</dbReference>
<evidence type="ECO:0000256" key="54">
    <source>
        <dbReference type="ARBA" id="ARBA00048935"/>
    </source>
</evidence>
<dbReference type="EC" id="1.3.1.39" evidence="2"/>
<dbReference type="InterPro" id="IPR020806">
    <property type="entry name" value="PKS_PP-bd"/>
</dbReference>
<comment type="catalytic activity">
    <reaction evidence="23">
        <text>(3R)-hydroxyoctanoyl-[ACP] = (2E)-octenoyl-[ACP] + H2O</text>
        <dbReference type="Rhea" id="RHEA:41844"/>
        <dbReference type="Rhea" id="RHEA-COMP:9634"/>
        <dbReference type="Rhea" id="RHEA-COMP:9635"/>
        <dbReference type="ChEBI" id="CHEBI:15377"/>
        <dbReference type="ChEBI" id="CHEBI:78461"/>
        <dbReference type="ChEBI" id="CHEBI:78462"/>
    </reaction>
    <physiologicalReaction direction="left-to-right" evidence="23">
        <dbReference type="Rhea" id="RHEA:41845"/>
    </physiologicalReaction>
</comment>
<evidence type="ECO:0000256" key="14">
    <source>
        <dbReference type="ARBA" id="ARBA00022832"/>
    </source>
</evidence>
<dbReference type="InterPro" id="IPR014043">
    <property type="entry name" value="Acyl_transferase_dom"/>
</dbReference>
<comment type="catalytic activity">
    <reaction evidence="46">
        <text>(2E)-dodecenoyl-[ACP] + NADPH + H(+) = dodecanoyl-[ACP] + NADP(+)</text>
        <dbReference type="Rhea" id="RHEA:41880"/>
        <dbReference type="Rhea" id="RHEA-COMP:9643"/>
        <dbReference type="Rhea" id="RHEA-COMP:9644"/>
        <dbReference type="ChEBI" id="CHEBI:15378"/>
        <dbReference type="ChEBI" id="CHEBI:57783"/>
        <dbReference type="ChEBI" id="CHEBI:58349"/>
        <dbReference type="ChEBI" id="CHEBI:65264"/>
        <dbReference type="ChEBI" id="CHEBI:78472"/>
    </reaction>
    <physiologicalReaction direction="left-to-right" evidence="46">
        <dbReference type="Rhea" id="RHEA:41881"/>
    </physiologicalReaction>
</comment>
<dbReference type="SUPFAM" id="SSF47336">
    <property type="entry name" value="ACP-like"/>
    <property type="match status" value="1"/>
</dbReference>
<dbReference type="GO" id="GO:0019171">
    <property type="term" value="F:(3R)-hydroxyacyl-[acyl-carrier-protein] dehydratase activity"/>
    <property type="evidence" value="ECO:0007669"/>
    <property type="project" value="UniProtKB-EC"/>
</dbReference>
<dbReference type="GO" id="GO:0044550">
    <property type="term" value="P:secondary metabolite biosynthetic process"/>
    <property type="evidence" value="ECO:0007669"/>
    <property type="project" value="UniProtKB-ARBA"/>
</dbReference>
<dbReference type="EC" id="2.3.1.85" evidence="4"/>
<feature type="domain" description="Ketosynthase family 3 (KS3)" evidence="66">
    <location>
        <begin position="51"/>
        <end position="450"/>
    </location>
</feature>
<dbReference type="InterPro" id="IPR009081">
    <property type="entry name" value="PP-bd_ACP"/>
</dbReference>
<evidence type="ECO:0000256" key="35">
    <source>
        <dbReference type="ARBA" id="ARBA00047394"/>
    </source>
</evidence>
<evidence type="ECO:0000256" key="28">
    <source>
        <dbReference type="ARBA" id="ARBA00023398"/>
    </source>
</evidence>
<dbReference type="PROSITE" id="PS52019">
    <property type="entry name" value="PKS_MFAS_DH"/>
    <property type="match status" value="1"/>
</dbReference>
<evidence type="ECO:0000256" key="12">
    <source>
        <dbReference type="ARBA" id="ARBA00022799"/>
    </source>
</evidence>
<comment type="catalytic activity">
    <reaction evidence="55">
        <text>(2E)-octadecenoyl-[ACP] + NADPH + H(+) = octadecanoyl-[ACP] + NADP(+)</text>
        <dbReference type="Rhea" id="RHEA:41928"/>
        <dbReference type="Rhea" id="RHEA-COMP:9655"/>
        <dbReference type="Rhea" id="RHEA-COMP:9656"/>
        <dbReference type="ChEBI" id="CHEBI:15378"/>
        <dbReference type="ChEBI" id="CHEBI:57783"/>
        <dbReference type="ChEBI" id="CHEBI:58349"/>
        <dbReference type="ChEBI" id="CHEBI:78489"/>
        <dbReference type="ChEBI" id="CHEBI:78495"/>
    </reaction>
    <physiologicalReaction direction="left-to-right" evidence="55">
        <dbReference type="Rhea" id="RHEA:41929"/>
    </physiologicalReaction>
</comment>
<evidence type="ECO:0000256" key="15">
    <source>
        <dbReference type="ARBA" id="ARBA00022857"/>
    </source>
</evidence>
<evidence type="ECO:0000256" key="11">
    <source>
        <dbReference type="ARBA" id="ARBA00022679"/>
    </source>
</evidence>
<sequence>MVDNNQKRMSEDLNDLKSDEAQYVYKQYGPEKKAERDLMRNNISIPEWKIKEELVISGMSGRFPESNTIDEYSYNMYNGIDMVTEDERRWPFGYLGLPRRSGKIKDISLFDNEFFKVNEEDAHYLDSQIRIMLEITFEALWDSGIDPNSWAGSNTGVFLGHCFDEYMAAYSDTGNNIPLYRQSYFAMLHNVFDFKGPAKHFDTACASGFSAFHQAIASLRAGECDQAIVVGLNICLRAGTQHQFLNLNMLSPEGKCKCLDDDANGYAKGEACVAVVLQHKSQARRIYARIIHSKTNCDGFKDLGITFPSFELQAEVISDAFKEAQIDPLEVEYCEAHCTGTQAGDPSEMRAIYDSMCVGRTKPLKIGALKSVIGHTEGASGLCGLVKSILCFENELIPPNLHMTKINHNIDGLVKGILEPVTECTPFKGRMIAMNCFGFGGVNVHAIIEKNAKEISDNEYQFGTLPRLQKPVHIQIECLAGMTHRGARLFKPDDCGRLKPLDEVRFNQVKSETKPSVCFVFTGMGCQWPMMGRELYRIDSMSRILQQCSEVLKRINSSFNLMNILTSDDPKILQSPTNSFVAIAAIQMAIVEFLRQLEIEPDFVIGHSIGELSCAYADQCLTLEETITAAYIRGQCMTKMAEQKQGKMAAIGCTWEQATQYCQQYSEGKVWPACHNSFDSVTVAGSKLDMDNFILKLQQQEPDLFVRAINSSNVAFHCPYIEEMRDTLRQALNENICFKQQKSISSKWLTTTYEQKSQEFNLEYLVDNLLEPVRFYEVFQRLPSNVIFVEIAPNNLLQAVIKRNIFERNKDSKYVATMTRKSGQNNVDILLTNIGQLYVNGLNPRIEKLYPSYEYPVARTTQSLHSMIRWKHDRHFKCTKYPEFFNHDQRKKTYKSVDMQNADDKFFADHCVDGRILFPATGYLYFAWELASRSMNSKREETPIIFEDVIIHRATIIPKSGLMSFAMKFNKENGMFVMLNDGTVTTTGRIRIPNKQSKFLLYQDMLNSVDSVKTKKCRMQLAMKDVYKEFRLRGYDYGPEFQSINEVSVNDEFSVATVTFKNWVTFVDGMIQTVIIGRPIRALLVPVRIDYLACDPIMMSQKFKTISENATPTGETTPLLCLDTIYDFCLNIATSSGIEFRGIKANLAPRRIHPIVPSESMYEFVPHNQHDLLLTTSRSNSYEYRLFLTEQLLQYQDLCARYLQDHSIDESFNMEQFETKVATPILMNILKQIDFDNFEQQQLDTIENDLLFHSYLNEVFIRPQLETVVENFWEPLIEILEVGQTRNLMASDILKWVAMDTFRVNFNCRLLHPSPTTVNPDHLNSIYSQHEWLAEKSKFPTELINIDLIVYKDSSICPLVSKHEIDLSLMLESLWNCLKDNGFAIILIRDRPFPVERYLMDKLNMKISNESRVEQVMTALGRTSFKLLGERSDRMGVHSFLIRKISIEIIPENQIYINFTNNVKDWFELLQNSLKEIKNSQIVEQKFVWLIANDYNSGVLGFTNCLRKEPDGLRIRCIYNGQSNCSIDVESEMVKNIVKLNLQMNAIGPDGSFGSFKHFSLSSEDTELIPVEHCFLNAHTRGDLSSLRWFEAQHKHWPANRKPTENFFTVYFASLNFRDIMLATGKLPPDALPLEIGLDDCLLGIEFAGRDENGNRVMGMKQSKSLATTLVYDDASCLTWPIPDKWTMEEAVTIPVAYGTAYYALLIRGNLREKEKVLIHSGSGAVGQAAIAICLSYNCHLFITVGSEEKRTFLMEKFPHLKPNQFASSRDTAFEKMILQATDGKGVDVVLNSLAEDKLFASVNCLAPYGRFLEIGKFDLSQNSKLNLSQIMKNKTFHGILLDNMIHVYDCTPRNILRQRGKIRDLIYEGMTNGVIQPLNRTIFTVDKCEEAFRYMTTGKHVGKILIKIREEEIAGNENFEEIMAHNNSLRIPALPRTVFHSSKSYIITGGLGGFGMELMNWMVEREARHFVLTSRKGVKNLYQKWRIDHFTEMGVKIEIFIDDTTTDDGVDRLINTAQKLAPLGGIFHLAMVIKDGLFDNQTLESFEDVIKPKANTFLLLDKLTRQRSINLNYFVAFSSISCGIGNPGQSNYGLGNSVLERVCDQRRRDGLHGLAIQWGPIGDVGYIIDNIRGNDIVVCGALPQRIPSCLNVLDRLLQNPFAVCSSLVWSDKKLGLHGGKTSLIKTVAHILGVKDYEKLEPNVTLGELGMDSLMTVEIKQVIERDYDVVFSLQDLRKLTIAQIIEIGQGKAKETLITNDAENKSNEKQSMDEKLAPNQPIVYLNDIINGDPILFFPPLDSTFDGMLPIAQKLNRPVIGVNWTHELKDFKSLKDTAAYFIRILETQLPNLDHYDVVAYSFGGVVALEMGLQLQKRKSARLQRYNQLILLDSSPKQFKIYTDVIAKKYEIEKDKITDAAYIDSMLMYLRGKVTMDNTKIRETLLKMNDNQQRIKFLGNVIRQTQNMDVKDETLDYLMQTHYNKLFMNIRTDYCIDDLITGKCHLHILDGDHETFITNNYDQLIKLIRNYV</sequence>
<evidence type="ECO:0000256" key="46">
    <source>
        <dbReference type="ARBA" id="ARBA00048281"/>
    </source>
</evidence>
<dbReference type="InterPro" id="IPR049900">
    <property type="entry name" value="PKS_mFAS_DH"/>
</dbReference>
<feature type="active site" description="Proton donor; for dehydratase activity" evidence="64">
    <location>
        <position position="1068"/>
    </location>
</feature>
<evidence type="ECO:0000256" key="31">
    <source>
        <dbReference type="ARBA" id="ARBA00023402"/>
    </source>
</evidence>
<comment type="catalytic activity">
    <reaction evidence="35">
        <text>hexanoyl-[ACP] + malonyl-[ACP] + H(+) = 3-oxooctanoyl-[ACP] + holo-[ACP] + CO2</text>
        <dbReference type="Rhea" id="RHEA:41836"/>
        <dbReference type="Rhea" id="RHEA-COMP:9623"/>
        <dbReference type="Rhea" id="RHEA-COMP:9632"/>
        <dbReference type="Rhea" id="RHEA-COMP:9633"/>
        <dbReference type="Rhea" id="RHEA-COMP:9685"/>
        <dbReference type="ChEBI" id="CHEBI:15378"/>
        <dbReference type="ChEBI" id="CHEBI:16526"/>
        <dbReference type="ChEBI" id="CHEBI:64479"/>
        <dbReference type="ChEBI" id="CHEBI:78449"/>
        <dbReference type="ChEBI" id="CHEBI:78459"/>
        <dbReference type="ChEBI" id="CHEBI:78460"/>
    </reaction>
    <physiologicalReaction direction="left-to-right" evidence="35">
        <dbReference type="Rhea" id="RHEA:41837"/>
    </physiologicalReaction>
</comment>
<evidence type="ECO:0000256" key="61">
    <source>
        <dbReference type="ARBA" id="ARBA00049449"/>
    </source>
</evidence>
<comment type="caution">
    <text evidence="68">The sequence shown here is derived from an EMBL/GenBank/DDBJ whole genome shotgun (WGS) entry which is preliminary data.</text>
</comment>
<evidence type="ECO:0000256" key="40">
    <source>
        <dbReference type="ARBA" id="ARBA00047578"/>
    </source>
</evidence>
<evidence type="ECO:0000259" key="66">
    <source>
        <dbReference type="PROSITE" id="PS52004"/>
    </source>
</evidence>
<dbReference type="InterPro" id="IPR011032">
    <property type="entry name" value="GroES-like_sf"/>
</dbReference>
<feature type="active site" description="Proton acceptor; for dehydratase activity" evidence="64">
    <location>
        <position position="910"/>
    </location>
</feature>
<comment type="catalytic activity">
    <reaction evidence="28">
        <text>(3R)-hydroxytetradecanoyl-[ACP] = (2E)-tetradecenoyl-[ACP] + H2O</text>
        <dbReference type="Rhea" id="RHEA:41892"/>
        <dbReference type="Rhea" id="RHEA-COMP:9646"/>
        <dbReference type="Rhea" id="RHEA-COMP:9647"/>
        <dbReference type="ChEBI" id="CHEBI:15377"/>
        <dbReference type="ChEBI" id="CHEBI:78474"/>
        <dbReference type="ChEBI" id="CHEBI:78475"/>
    </reaction>
    <physiologicalReaction direction="left-to-right" evidence="28">
        <dbReference type="Rhea" id="RHEA:41893"/>
    </physiologicalReaction>
</comment>
<evidence type="ECO:0000256" key="39">
    <source>
        <dbReference type="ARBA" id="ARBA00047500"/>
    </source>
</evidence>
<comment type="catalytic activity">
    <reaction evidence="24">
        <text>(3R)-hydroxydodecanoyl-[ACP] = (2E)-dodecenoyl-[ACP] + H2O</text>
        <dbReference type="Rhea" id="RHEA:41876"/>
        <dbReference type="Rhea" id="RHEA-COMP:9642"/>
        <dbReference type="Rhea" id="RHEA-COMP:9643"/>
        <dbReference type="ChEBI" id="CHEBI:15377"/>
        <dbReference type="ChEBI" id="CHEBI:78470"/>
        <dbReference type="ChEBI" id="CHEBI:78472"/>
    </reaction>
    <physiologicalReaction direction="left-to-right" evidence="24">
        <dbReference type="Rhea" id="RHEA:41877"/>
    </physiologicalReaction>
</comment>
<protein>
    <recommendedName>
        <fullName evidence="7">Fatty acid synthase</fullName>
        <ecNumber evidence="5">1.1.1.100</ecNumber>
        <ecNumber evidence="2">1.3.1.39</ecNumber>
        <ecNumber evidence="6">2.3.1.41</ecNumber>
        <ecNumber evidence="4">2.3.1.85</ecNumber>
        <ecNumber evidence="3">3.1.2.14</ecNumber>
    </recommendedName>
</protein>
<feature type="region of interest" description="N-terminal hotdog fold" evidence="64">
    <location>
        <begin position="872"/>
        <end position="997"/>
    </location>
</feature>
<evidence type="ECO:0000256" key="36">
    <source>
        <dbReference type="ARBA" id="ARBA00047400"/>
    </source>
</evidence>
<dbReference type="InterPro" id="IPR001227">
    <property type="entry name" value="Ac_transferase_dom_sf"/>
</dbReference>
<dbReference type="Gene3D" id="3.30.70.3290">
    <property type="match status" value="1"/>
</dbReference>
<comment type="catalytic activity">
    <reaction evidence="53">
        <text>hexadecanoyl-[ACP] + H2O = hexadecanoate + holo-[ACP] + H(+)</text>
        <dbReference type="Rhea" id="RHEA:41932"/>
        <dbReference type="Rhea" id="RHEA-COMP:9652"/>
        <dbReference type="Rhea" id="RHEA-COMP:9685"/>
        <dbReference type="ChEBI" id="CHEBI:7896"/>
        <dbReference type="ChEBI" id="CHEBI:15377"/>
        <dbReference type="ChEBI" id="CHEBI:15378"/>
        <dbReference type="ChEBI" id="CHEBI:64479"/>
        <dbReference type="ChEBI" id="CHEBI:78483"/>
        <dbReference type="EC" id="3.1.2.14"/>
    </reaction>
    <physiologicalReaction direction="left-to-right" evidence="53">
        <dbReference type="Rhea" id="RHEA:41933"/>
    </physiologicalReaction>
</comment>
<dbReference type="GO" id="GO:0004315">
    <property type="term" value="F:3-oxoacyl-[acyl-carrier-protein] synthase activity"/>
    <property type="evidence" value="ECO:0007669"/>
    <property type="project" value="UniProtKB-EC"/>
</dbReference>
<keyword evidence="10" id="KW-0597">Phosphoprotein</keyword>
<evidence type="ECO:0000256" key="48">
    <source>
        <dbReference type="ARBA" id="ARBA00048420"/>
    </source>
</evidence>
<dbReference type="SMART" id="SM00823">
    <property type="entry name" value="PKS_PP"/>
    <property type="match status" value="1"/>
</dbReference>
<dbReference type="Pfam" id="PF00975">
    <property type="entry name" value="Thioesterase"/>
    <property type="match status" value="1"/>
</dbReference>
<dbReference type="InterPro" id="IPR016035">
    <property type="entry name" value="Acyl_Trfase/lysoPLipase"/>
</dbReference>
<comment type="catalytic activity">
    <reaction evidence="29">
        <text>(3R)-hydroxyoctadecanoyl-[ACP] = (2E)-octadecenoyl-[ACP] + H2O</text>
        <dbReference type="Rhea" id="RHEA:41924"/>
        <dbReference type="Rhea" id="RHEA-COMP:9654"/>
        <dbReference type="Rhea" id="RHEA-COMP:9655"/>
        <dbReference type="ChEBI" id="CHEBI:15377"/>
        <dbReference type="ChEBI" id="CHEBI:78488"/>
        <dbReference type="ChEBI" id="CHEBI:78489"/>
    </reaction>
    <physiologicalReaction direction="left-to-right" evidence="29">
        <dbReference type="Rhea" id="RHEA:41925"/>
    </physiologicalReaction>
</comment>
<dbReference type="InterPro" id="IPR036736">
    <property type="entry name" value="ACP-like_sf"/>
</dbReference>
<dbReference type="Gene3D" id="3.40.50.1820">
    <property type="entry name" value="alpha/beta hydrolase"/>
    <property type="match status" value="1"/>
</dbReference>
<evidence type="ECO:0000256" key="33">
    <source>
        <dbReference type="ARBA" id="ARBA00044883"/>
    </source>
</evidence>
<evidence type="ECO:0000256" key="10">
    <source>
        <dbReference type="ARBA" id="ARBA00022553"/>
    </source>
</evidence>
<comment type="catalytic activity">
    <reaction evidence="36">
        <text>a (3R)-hydroxyacyl-[ACP] + NADP(+) = a 3-oxoacyl-[ACP] + NADPH + H(+)</text>
        <dbReference type="Rhea" id="RHEA:17397"/>
        <dbReference type="Rhea" id="RHEA-COMP:9916"/>
        <dbReference type="Rhea" id="RHEA-COMP:9945"/>
        <dbReference type="ChEBI" id="CHEBI:15378"/>
        <dbReference type="ChEBI" id="CHEBI:57783"/>
        <dbReference type="ChEBI" id="CHEBI:58349"/>
        <dbReference type="ChEBI" id="CHEBI:78776"/>
        <dbReference type="ChEBI" id="CHEBI:78827"/>
        <dbReference type="EC" id="1.1.1.100"/>
    </reaction>
    <physiologicalReaction direction="right-to-left" evidence="36">
        <dbReference type="Rhea" id="RHEA:17399"/>
    </physiologicalReaction>
</comment>
<evidence type="ECO:0000256" key="1">
    <source>
        <dbReference type="ARBA" id="ARBA00005189"/>
    </source>
</evidence>
<comment type="catalytic activity">
    <reaction evidence="52">
        <text>holo-[ACP] + acetyl-CoA = acetyl-[ACP] + CoA</text>
        <dbReference type="Rhea" id="RHEA:41788"/>
        <dbReference type="Rhea" id="RHEA-COMP:9621"/>
        <dbReference type="Rhea" id="RHEA-COMP:9685"/>
        <dbReference type="ChEBI" id="CHEBI:57287"/>
        <dbReference type="ChEBI" id="CHEBI:57288"/>
        <dbReference type="ChEBI" id="CHEBI:64479"/>
        <dbReference type="ChEBI" id="CHEBI:78446"/>
        <dbReference type="EC" id="2.3.1.38"/>
    </reaction>
    <physiologicalReaction direction="left-to-right" evidence="52">
        <dbReference type="Rhea" id="RHEA:41789"/>
    </physiologicalReaction>
</comment>
<reference evidence="68" key="2">
    <citation type="journal article" date="2022" name="Res Sq">
        <title>Comparative Genomics Reveals Insights into the Divergent Evolution of Astigmatic Mites and Household Pest Adaptations.</title>
        <authorList>
            <person name="Xiong Q."/>
            <person name="Wan A.T.-Y."/>
            <person name="Liu X.-Y."/>
            <person name="Fung C.S.-H."/>
            <person name="Xiao X."/>
            <person name="Malainual N."/>
            <person name="Hou J."/>
            <person name="Wang L."/>
            <person name="Wang M."/>
            <person name="Yang K."/>
            <person name="Cui Y."/>
            <person name="Leung E."/>
            <person name="Nong W."/>
            <person name="Shin S.-K."/>
            <person name="Au S."/>
            <person name="Jeong K.Y."/>
            <person name="Chew F.T."/>
            <person name="Hui J."/>
            <person name="Leung T.F."/>
            <person name="Tungtrongchitr A."/>
            <person name="Zhong N."/>
            <person name="Liu Z."/>
            <person name="Tsui S."/>
        </authorList>
    </citation>
    <scope>NUCLEOTIDE SEQUENCE</scope>
    <source>
        <strain evidence="68">Derf</strain>
        <tissue evidence="68">Whole organism</tissue>
    </source>
</reference>
<evidence type="ECO:0000256" key="5">
    <source>
        <dbReference type="ARBA" id="ARBA00012948"/>
    </source>
</evidence>
<dbReference type="PANTHER" id="PTHR43775">
    <property type="entry name" value="FATTY ACID SYNTHASE"/>
    <property type="match status" value="1"/>
</dbReference>
<dbReference type="Pfam" id="PF02801">
    <property type="entry name" value="Ketoacyl-synt_C"/>
    <property type="match status" value="1"/>
</dbReference>
<dbReference type="InterPro" id="IPR016036">
    <property type="entry name" value="Malonyl_transacylase_ACP-bd"/>
</dbReference>
<dbReference type="Gene3D" id="3.40.50.720">
    <property type="entry name" value="NAD(P)-binding Rossmann-like Domain"/>
    <property type="match status" value="1"/>
</dbReference>
<comment type="catalytic activity">
    <reaction evidence="42">
        <text>(2E)-hexenoyl-[ACP] + NADPH + H(+) = hexanoyl-[ACP] + NADP(+)</text>
        <dbReference type="Rhea" id="RHEA:41832"/>
        <dbReference type="Rhea" id="RHEA-COMP:9631"/>
        <dbReference type="Rhea" id="RHEA-COMP:9632"/>
        <dbReference type="ChEBI" id="CHEBI:15378"/>
        <dbReference type="ChEBI" id="CHEBI:57783"/>
        <dbReference type="ChEBI" id="CHEBI:58349"/>
        <dbReference type="ChEBI" id="CHEBI:78458"/>
        <dbReference type="ChEBI" id="CHEBI:78459"/>
    </reaction>
    <physiologicalReaction direction="left-to-right" evidence="42">
        <dbReference type="Rhea" id="RHEA:41833"/>
    </physiologicalReaction>
</comment>
<dbReference type="SUPFAM" id="SSF52151">
    <property type="entry name" value="FabD/lysophospholipase-like"/>
    <property type="match status" value="1"/>
</dbReference>
<evidence type="ECO:0000256" key="6">
    <source>
        <dbReference type="ARBA" id="ARBA00013191"/>
    </source>
</evidence>
<keyword evidence="19" id="KW-0520">NAD</keyword>
<gene>
    <name evidence="68" type="ORF">DERF_009327</name>
</gene>
<comment type="catalytic activity">
    <reaction evidence="38">
        <text>tetradecanoyl-[ACP] + malonyl-[ACP] + H(+) = 3-oxohexadecanoyl-[ACP] + holo-[ACP] + CO2</text>
        <dbReference type="Rhea" id="RHEA:41900"/>
        <dbReference type="Rhea" id="RHEA-COMP:9623"/>
        <dbReference type="Rhea" id="RHEA-COMP:9648"/>
        <dbReference type="Rhea" id="RHEA-COMP:9649"/>
        <dbReference type="Rhea" id="RHEA-COMP:9685"/>
        <dbReference type="ChEBI" id="CHEBI:15378"/>
        <dbReference type="ChEBI" id="CHEBI:16526"/>
        <dbReference type="ChEBI" id="CHEBI:64479"/>
        <dbReference type="ChEBI" id="CHEBI:78449"/>
        <dbReference type="ChEBI" id="CHEBI:78477"/>
        <dbReference type="ChEBI" id="CHEBI:78478"/>
    </reaction>
    <physiologicalReaction direction="left-to-right" evidence="38">
        <dbReference type="Rhea" id="RHEA:41901"/>
    </physiologicalReaction>
</comment>
<feature type="region of interest" description="C-terminal hotdog fold" evidence="64">
    <location>
        <begin position="1018"/>
        <end position="1149"/>
    </location>
</feature>
<dbReference type="InterPro" id="IPR050091">
    <property type="entry name" value="PKS_NRPS_Biosynth_Enz"/>
</dbReference>
<evidence type="ECO:0000256" key="43">
    <source>
        <dbReference type="ARBA" id="ARBA00047953"/>
    </source>
</evidence>
<dbReference type="Pfam" id="PF23297">
    <property type="entry name" value="ACP_SdgA_C"/>
    <property type="match status" value="1"/>
</dbReference>
<dbReference type="GO" id="GO:0004312">
    <property type="term" value="F:fatty acid synthase activity"/>
    <property type="evidence" value="ECO:0007669"/>
    <property type="project" value="UniProtKB-EC"/>
</dbReference>
<evidence type="ECO:0000256" key="23">
    <source>
        <dbReference type="ARBA" id="ARBA00023332"/>
    </source>
</evidence>
<dbReference type="PROSITE" id="PS52004">
    <property type="entry name" value="KS3_2"/>
    <property type="match status" value="1"/>
</dbReference>
<evidence type="ECO:0000256" key="16">
    <source>
        <dbReference type="ARBA" id="ARBA00022898"/>
    </source>
</evidence>
<dbReference type="Pfam" id="PF08659">
    <property type="entry name" value="KR"/>
    <property type="match status" value="1"/>
</dbReference>
<dbReference type="EMBL" id="ASGP02000004">
    <property type="protein sequence ID" value="KAH9510823.1"/>
    <property type="molecule type" value="Genomic_DNA"/>
</dbReference>
<dbReference type="Pfam" id="PF00109">
    <property type="entry name" value="ketoacyl-synt"/>
    <property type="match status" value="1"/>
</dbReference>
<evidence type="ECO:0000256" key="49">
    <source>
        <dbReference type="ARBA" id="ARBA00048506"/>
    </source>
</evidence>
<evidence type="ECO:0000256" key="57">
    <source>
        <dbReference type="ARBA" id="ARBA00049171"/>
    </source>
</evidence>
<comment type="catalytic activity">
    <reaction evidence="39">
        <text>(2E)-butenoyl-[ACP] + NADPH + H(+) = butanoyl-[ACP] + NADP(+)</text>
        <dbReference type="Rhea" id="RHEA:41812"/>
        <dbReference type="Rhea" id="RHEA-COMP:9627"/>
        <dbReference type="Rhea" id="RHEA-COMP:9628"/>
        <dbReference type="ChEBI" id="CHEBI:15378"/>
        <dbReference type="ChEBI" id="CHEBI:57783"/>
        <dbReference type="ChEBI" id="CHEBI:58349"/>
        <dbReference type="ChEBI" id="CHEBI:78453"/>
        <dbReference type="ChEBI" id="CHEBI:78454"/>
    </reaction>
    <physiologicalReaction direction="left-to-right" evidence="39">
        <dbReference type="Rhea" id="RHEA:41813"/>
    </physiologicalReaction>
</comment>
<evidence type="ECO:0000256" key="58">
    <source>
        <dbReference type="ARBA" id="ARBA00049263"/>
    </source>
</evidence>
<comment type="catalytic activity">
    <reaction evidence="56">
        <text>decanoyl-[ACP] + malonyl-[ACP] + H(+) = 3-oxododecanoyl-[ACP] + holo-[ACP] + CO2</text>
        <dbReference type="Rhea" id="RHEA:41868"/>
        <dbReference type="Rhea" id="RHEA-COMP:9623"/>
        <dbReference type="Rhea" id="RHEA-COMP:9640"/>
        <dbReference type="Rhea" id="RHEA-COMP:9641"/>
        <dbReference type="Rhea" id="RHEA-COMP:9685"/>
        <dbReference type="ChEBI" id="CHEBI:15378"/>
        <dbReference type="ChEBI" id="CHEBI:16526"/>
        <dbReference type="ChEBI" id="CHEBI:64479"/>
        <dbReference type="ChEBI" id="CHEBI:78449"/>
        <dbReference type="ChEBI" id="CHEBI:78468"/>
        <dbReference type="ChEBI" id="CHEBI:78469"/>
    </reaction>
    <physiologicalReaction direction="left-to-right" evidence="56">
        <dbReference type="Rhea" id="RHEA:41869"/>
    </physiologicalReaction>
</comment>
<dbReference type="Pfam" id="PF13602">
    <property type="entry name" value="ADH_zinc_N_2"/>
    <property type="match status" value="1"/>
</dbReference>
<dbReference type="SUPFAM" id="SSF50129">
    <property type="entry name" value="GroES-like"/>
    <property type="match status" value="1"/>
</dbReference>
<evidence type="ECO:0000256" key="59">
    <source>
        <dbReference type="ARBA" id="ARBA00049414"/>
    </source>
</evidence>
<evidence type="ECO:0000256" key="62">
    <source>
        <dbReference type="ARBA" id="ARBA00049521"/>
    </source>
</evidence>
<evidence type="ECO:0000256" key="37">
    <source>
        <dbReference type="ARBA" id="ARBA00047440"/>
    </source>
</evidence>
<name>A0A922HWQ3_DERFA</name>
<comment type="catalytic activity">
    <reaction evidence="27">
        <text>a (3R)-hydroxyacyl-[ACP] = a (2E)-enoyl-[ACP] + H2O</text>
        <dbReference type="Rhea" id="RHEA:13097"/>
        <dbReference type="Rhea" id="RHEA-COMP:9925"/>
        <dbReference type="Rhea" id="RHEA-COMP:9945"/>
        <dbReference type="ChEBI" id="CHEBI:15377"/>
        <dbReference type="ChEBI" id="CHEBI:78784"/>
        <dbReference type="ChEBI" id="CHEBI:78827"/>
        <dbReference type="EC" id="4.2.1.59"/>
    </reaction>
    <physiologicalReaction direction="left-to-right" evidence="27">
        <dbReference type="Rhea" id="RHEA:13098"/>
    </physiologicalReaction>
</comment>
<keyword evidence="11" id="KW-0808">Transferase</keyword>
<dbReference type="InterPro" id="IPR014030">
    <property type="entry name" value="Ketoacyl_synth_N"/>
</dbReference>
<comment type="catalytic activity">
    <reaction evidence="47">
        <text>tetradecanoyl-[ACP] + H2O = tetradecanoate + holo-[ACP] + H(+)</text>
        <dbReference type="Rhea" id="RHEA:30123"/>
        <dbReference type="Rhea" id="RHEA-COMP:9648"/>
        <dbReference type="Rhea" id="RHEA-COMP:9685"/>
        <dbReference type="ChEBI" id="CHEBI:15377"/>
        <dbReference type="ChEBI" id="CHEBI:15378"/>
        <dbReference type="ChEBI" id="CHEBI:30807"/>
        <dbReference type="ChEBI" id="CHEBI:64479"/>
        <dbReference type="ChEBI" id="CHEBI:78477"/>
        <dbReference type="EC" id="3.1.2.14"/>
    </reaction>
    <physiologicalReaction direction="left-to-right" evidence="47">
        <dbReference type="Rhea" id="RHEA:30124"/>
    </physiologicalReaction>
</comment>
<evidence type="ECO:0000256" key="55">
    <source>
        <dbReference type="ARBA" id="ARBA00049019"/>
    </source>
</evidence>
<dbReference type="Pfam" id="PF21149">
    <property type="entry name" value="FAS_pseudo-KR"/>
    <property type="match status" value="1"/>
</dbReference>
<keyword evidence="14" id="KW-0276">Fatty acid metabolism</keyword>
<evidence type="ECO:0000256" key="47">
    <source>
        <dbReference type="ARBA" id="ARBA00048289"/>
    </source>
</evidence>
<evidence type="ECO:0000256" key="21">
    <source>
        <dbReference type="ARBA" id="ARBA00023160"/>
    </source>
</evidence>
<comment type="catalytic activity">
    <reaction evidence="49">
        <text>a fatty acyl-[ACP] + malonyl-[ACP] + H(+) = a 3-oxoacyl-[ACP] + holo-[ACP] + CO2</text>
        <dbReference type="Rhea" id="RHEA:22836"/>
        <dbReference type="Rhea" id="RHEA-COMP:9623"/>
        <dbReference type="Rhea" id="RHEA-COMP:9685"/>
        <dbReference type="Rhea" id="RHEA-COMP:9916"/>
        <dbReference type="Rhea" id="RHEA-COMP:14125"/>
        <dbReference type="ChEBI" id="CHEBI:15378"/>
        <dbReference type="ChEBI" id="CHEBI:16526"/>
        <dbReference type="ChEBI" id="CHEBI:64479"/>
        <dbReference type="ChEBI" id="CHEBI:78449"/>
        <dbReference type="ChEBI" id="CHEBI:78776"/>
        <dbReference type="ChEBI" id="CHEBI:138651"/>
        <dbReference type="EC" id="2.3.1.41"/>
    </reaction>
    <physiologicalReaction direction="left-to-right" evidence="49">
        <dbReference type="Rhea" id="RHEA:22837"/>
    </physiologicalReaction>
</comment>
<comment type="catalytic activity">
    <reaction evidence="62">
        <text>(2E)-decenoyl-[ACP] + NADPH + H(+) = decanoyl-[ACP] + NADP(+)</text>
        <dbReference type="Rhea" id="RHEA:41864"/>
        <dbReference type="Rhea" id="RHEA-COMP:9639"/>
        <dbReference type="Rhea" id="RHEA-COMP:9640"/>
        <dbReference type="ChEBI" id="CHEBI:15378"/>
        <dbReference type="ChEBI" id="CHEBI:57783"/>
        <dbReference type="ChEBI" id="CHEBI:58349"/>
        <dbReference type="ChEBI" id="CHEBI:78467"/>
        <dbReference type="ChEBI" id="CHEBI:78468"/>
    </reaction>
    <physiologicalReaction direction="left-to-right" evidence="62">
        <dbReference type="Rhea" id="RHEA:41865"/>
    </physiologicalReaction>
</comment>
<comment type="catalytic activity">
    <reaction evidence="54">
        <text>3-oxotetradecanoyl-[ACP] + NADPH + H(+) = (3R)-hydroxytetradecanoyl-[ACP] + NADP(+)</text>
        <dbReference type="Rhea" id="RHEA:41888"/>
        <dbReference type="Rhea" id="RHEA-COMP:9645"/>
        <dbReference type="Rhea" id="RHEA-COMP:9646"/>
        <dbReference type="ChEBI" id="CHEBI:15378"/>
        <dbReference type="ChEBI" id="CHEBI:57783"/>
        <dbReference type="ChEBI" id="CHEBI:58349"/>
        <dbReference type="ChEBI" id="CHEBI:78473"/>
        <dbReference type="ChEBI" id="CHEBI:78474"/>
    </reaction>
    <physiologicalReaction direction="left-to-right" evidence="54">
        <dbReference type="Rhea" id="RHEA:41889"/>
    </physiologicalReaction>
</comment>
<comment type="catalytic activity">
    <reaction evidence="43">
        <text>3-oxobutanoyl-[ACP] + NADPH + H(+) = (3R)-hydroxybutanoyl-[ACP] + NADP(+)</text>
        <dbReference type="Rhea" id="RHEA:41804"/>
        <dbReference type="Rhea" id="RHEA-COMP:9625"/>
        <dbReference type="Rhea" id="RHEA-COMP:9626"/>
        <dbReference type="ChEBI" id="CHEBI:15378"/>
        <dbReference type="ChEBI" id="CHEBI:57783"/>
        <dbReference type="ChEBI" id="CHEBI:58349"/>
        <dbReference type="ChEBI" id="CHEBI:78450"/>
        <dbReference type="ChEBI" id="CHEBI:78451"/>
    </reaction>
    <physiologicalReaction direction="left-to-right" evidence="43">
        <dbReference type="Rhea" id="RHEA:41805"/>
    </physiologicalReaction>
</comment>
<dbReference type="InterPro" id="IPR029063">
    <property type="entry name" value="SAM-dependent_MTases_sf"/>
</dbReference>
<evidence type="ECO:0000256" key="18">
    <source>
        <dbReference type="ARBA" id="ARBA00023002"/>
    </source>
</evidence>
<comment type="catalytic activity">
    <reaction evidence="59">
        <text>3-oxohexadecanoyl-[ACP] + NADPH + H(+) = (3R)-hydroxyhexadecanoyl-[ACP] + NADP(+)</text>
        <dbReference type="Rhea" id="RHEA:41904"/>
        <dbReference type="Rhea" id="RHEA-COMP:9649"/>
        <dbReference type="Rhea" id="RHEA-COMP:9650"/>
        <dbReference type="ChEBI" id="CHEBI:15378"/>
        <dbReference type="ChEBI" id="CHEBI:57783"/>
        <dbReference type="ChEBI" id="CHEBI:58349"/>
        <dbReference type="ChEBI" id="CHEBI:78478"/>
        <dbReference type="ChEBI" id="CHEBI:78480"/>
    </reaction>
    <physiologicalReaction direction="left-to-right" evidence="59">
        <dbReference type="Rhea" id="RHEA:41905"/>
    </physiologicalReaction>
</comment>
<comment type="catalytic activity">
    <reaction evidence="61">
        <text>butanoyl-[ACP] + malonyl-[ACP] + H(+) = 3-oxohexanoyl-[ACP] + holo-[ACP] + CO2</text>
        <dbReference type="Rhea" id="RHEA:41820"/>
        <dbReference type="Rhea" id="RHEA-COMP:9623"/>
        <dbReference type="Rhea" id="RHEA-COMP:9628"/>
        <dbReference type="Rhea" id="RHEA-COMP:9629"/>
        <dbReference type="Rhea" id="RHEA-COMP:9685"/>
        <dbReference type="ChEBI" id="CHEBI:15378"/>
        <dbReference type="ChEBI" id="CHEBI:16526"/>
        <dbReference type="ChEBI" id="CHEBI:64479"/>
        <dbReference type="ChEBI" id="CHEBI:78449"/>
        <dbReference type="ChEBI" id="CHEBI:78454"/>
        <dbReference type="ChEBI" id="CHEBI:78456"/>
    </reaction>
    <physiologicalReaction direction="left-to-right" evidence="61">
        <dbReference type="Rhea" id="RHEA:41821"/>
    </physiologicalReaction>
</comment>
<dbReference type="Gene3D" id="3.10.129.110">
    <property type="entry name" value="Polyketide synthase dehydratase"/>
    <property type="match status" value="1"/>
</dbReference>
<comment type="catalytic activity">
    <reaction evidence="37">
        <text>3-oxodecanoyl-[ACP] + NADPH + H(+) = (3R)-hydroxydecanoyl-[ACP] + NADP(+)</text>
        <dbReference type="Rhea" id="RHEA:41856"/>
        <dbReference type="Rhea" id="RHEA-COMP:9637"/>
        <dbReference type="Rhea" id="RHEA-COMP:9638"/>
        <dbReference type="ChEBI" id="CHEBI:15378"/>
        <dbReference type="ChEBI" id="CHEBI:57783"/>
        <dbReference type="ChEBI" id="CHEBI:58349"/>
        <dbReference type="ChEBI" id="CHEBI:78464"/>
        <dbReference type="ChEBI" id="CHEBI:78466"/>
    </reaction>
    <physiologicalReaction direction="left-to-right" evidence="37">
        <dbReference type="Rhea" id="RHEA:41857"/>
    </physiologicalReaction>
</comment>
<evidence type="ECO:0000256" key="45">
    <source>
        <dbReference type="ARBA" id="ARBA00048051"/>
    </source>
</evidence>
<evidence type="ECO:0000259" key="65">
    <source>
        <dbReference type="PROSITE" id="PS50075"/>
    </source>
</evidence>
<evidence type="ECO:0000256" key="17">
    <source>
        <dbReference type="ARBA" id="ARBA00022990"/>
    </source>
</evidence>
<dbReference type="InterPro" id="IPR049391">
    <property type="entry name" value="FAS_pseudo-KR"/>
</dbReference>
<dbReference type="InterPro" id="IPR018201">
    <property type="entry name" value="Ketoacyl_synth_AS"/>
</dbReference>
<feature type="domain" description="Carrier" evidence="65">
    <location>
        <begin position="2178"/>
        <end position="2255"/>
    </location>
</feature>
<evidence type="ECO:0000256" key="22">
    <source>
        <dbReference type="ARBA" id="ARBA00023268"/>
    </source>
</evidence>
<dbReference type="Gene3D" id="3.90.180.10">
    <property type="entry name" value="Medium-chain alcohol dehydrogenases, catalytic domain"/>
    <property type="match status" value="1"/>
</dbReference>
<dbReference type="InterPro" id="IPR016039">
    <property type="entry name" value="Thiolase-like"/>
</dbReference>
<keyword evidence="21" id="KW-0275">Fatty acid biosynthesis</keyword>
<dbReference type="InterPro" id="IPR057326">
    <property type="entry name" value="KR_dom"/>
</dbReference>
<evidence type="ECO:0000256" key="64">
    <source>
        <dbReference type="PROSITE-ProRule" id="PRU01363"/>
    </source>
</evidence>
<dbReference type="Gene3D" id="3.40.50.150">
    <property type="entry name" value="Vaccinia Virus protein VP39"/>
    <property type="match status" value="1"/>
</dbReference>
<comment type="catalytic activity">
    <reaction evidence="40">
        <text>dodecanoyl-[ACP] + malonyl-[ACP] + H(+) = 3-oxotetradecanoyl-[ACP] + holo-[ACP] + CO2</text>
        <dbReference type="Rhea" id="RHEA:41884"/>
        <dbReference type="Rhea" id="RHEA-COMP:9623"/>
        <dbReference type="Rhea" id="RHEA-COMP:9644"/>
        <dbReference type="Rhea" id="RHEA-COMP:9645"/>
        <dbReference type="Rhea" id="RHEA-COMP:9685"/>
        <dbReference type="ChEBI" id="CHEBI:15378"/>
        <dbReference type="ChEBI" id="CHEBI:16526"/>
        <dbReference type="ChEBI" id="CHEBI:64479"/>
        <dbReference type="ChEBI" id="CHEBI:65264"/>
        <dbReference type="ChEBI" id="CHEBI:78449"/>
        <dbReference type="ChEBI" id="CHEBI:78473"/>
    </reaction>
    <physiologicalReaction direction="left-to-right" evidence="40">
        <dbReference type="Rhea" id="RHEA:41885"/>
    </physiologicalReaction>
</comment>
<dbReference type="InterPro" id="IPR032821">
    <property type="entry name" value="PKS_assoc"/>
</dbReference>
<evidence type="ECO:0000256" key="7">
    <source>
        <dbReference type="ARBA" id="ARBA00018769"/>
    </source>
</evidence>
<dbReference type="GO" id="GO:0006633">
    <property type="term" value="P:fatty acid biosynthetic process"/>
    <property type="evidence" value="ECO:0007669"/>
    <property type="project" value="UniProtKB-KW"/>
</dbReference>
<comment type="pathway">
    <text evidence="1">Lipid metabolism.</text>
</comment>
<dbReference type="Pfam" id="PF16197">
    <property type="entry name" value="KAsynt_C_assoc"/>
    <property type="match status" value="1"/>
</dbReference>
<evidence type="ECO:0000256" key="2">
    <source>
        <dbReference type="ARBA" id="ARBA00012004"/>
    </source>
</evidence>
<evidence type="ECO:0000256" key="26">
    <source>
        <dbReference type="ARBA" id="ARBA00023388"/>
    </source>
</evidence>
<comment type="catalytic activity">
    <reaction evidence="48">
        <text>(2E)-octenoyl-[ACP] + NADPH + H(+) = octanoyl-[ACP] + NADP(+)</text>
        <dbReference type="Rhea" id="RHEA:41848"/>
        <dbReference type="Rhea" id="RHEA-COMP:9635"/>
        <dbReference type="Rhea" id="RHEA-COMP:9636"/>
        <dbReference type="ChEBI" id="CHEBI:15378"/>
        <dbReference type="ChEBI" id="CHEBI:57783"/>
        <dbReference type="ChEBI" id="CHEBI:58349"/>
        <dbReference type="ChEBI" id="CHEBI:78462"/>
        <dbReference type="ChEBI" id="CHEBI:78463"/>
    </reaction>
    <physiologicalReaction direction="left-to-right" evidence="48">
        <dbReference type="Rhea" id="RHEA:41849"/>
    </physiologicalReaction>
</comment>
<comment type="catalytic activity">
    <reaction evidence="51">
        <text>a 2,3-saturated acyl-[ACP] + NADP(+) = a (2E)-enoyl-[ACP] + NADPH + H(+)</text>
        <dbReference type="Rhea" id="RHEA:22564"/>
        <dbReference type="Rhea" id="RHEA-COMP:9925"/>
        <dbReference type="Rhea" id="RHEA-COMP:9926"/>
        <dbReference type="ChEBI" id="CHEBI:15378"/>
        <dbReference type="ChEBI" id="CHEBI:57783"/>
        <dbReference type="ChEBI" id="CHEBI:58349"/>
        <dbReference type="ChEBI" id="CHEBI:78784"/>
        <dbReference type="ChEBI" id="CHEBI:78785"/>
        <dbReference type="EC" id="1.3.1.39"/>
    </reaction>
    <physiologicalReaction direction="right-to-left" evidence="51">
        <dbReference type="Rhea" id="RHEA:22566"/>
    </physiologicalReaction>
</comment>
<dbReference type="Gene3D" id="3.40.366.10">
    <property type="entry name" value="Malonyl-Coenzyme A Acyl Carrier Protein, domain 2"/>
    <property type="match status" value="1"/>
</dbReference>
<organism evidence="68 69">
    <name type="scientific">Dermatophagoides farinae</name>
    <name type="common">American house dust mite</name>
    <dbReference type="NCBI Taxonomy" id="6954"/>
    <lineage>
        <taxon>Eukaryota</taxon>
        <taxon>Metazoa</taxon>
        <taxon>Ecdysozoa</taxon>
        <taxon>Arthropoda</taxon>
        <taxon>Chelicerata</taxon>
        <taxon>Arachnida</taxon>
        <taxon>Acari</taxon>
        <taxon>Acariformes</taxon>
        <taxon>Sarcoptiformes</taxon>
        <taxon>Astigmata</taxon>
        <taxon>Psoroptidia</taxon>
        <taxon>Analgoidea</taxon>
        <taxon>Pyroglyphidae</taxon>
        <taxon>Dermatophagoidinae</taxon>
        <taxon>Dermatophagoides</taxon>
    </lineage>
</organism>
<dbReference type="InterPro" id="IPR001031">
    <property type="entry name" value="Thioesterase"/>
</dbReference>
<dbReference type="SMART" id="SM00825">
    <property type="entry name" value="PKS_KS"/>
    <property type="match status" value="1"/>
</dbReference>
<dbReference type="SMART" id="SM00822">
    <property type="entry name" value="PKS_KR"/>
    <property type="match status" value="1"/>
</dbReference>
<dbReference type="GO" id="GO:0141148">
    <property type="term" value="F:enoyl-[acyl-carrier-protein] reductase (NADPH) activity"/>
    <property type="evidence" value="ECO:0007669"/>
    <property type="project" value="UniProtKB-EC"/>
</dbReference>
<keyword evidence="17" id="KW-0007">Acetylation</keyword>
<dbReference type="CDD" id="cd00833">
    <property type="entry name" value="PKS"/>
    <property type="match status" value="1"/>
</dbReference>
<evidence type="ECO:0000256" key="50">
    <source>
        <dbReference type="ARBA" id="ARBA00048571"/>
    </source>
</evidence>
<dbReference type="SMART" id="SM00829">
    <property type="entry name" value="PKS_ER"/>
    <property type="match status" value="1"/>
</dbReference>
<dbReference type="InterPro" id="IPR014031">
    <property type="entry name" value="Ketoacyl_synth_C"/>
</dbReference>
<comment type="catalytic activity">
    <reaction evidence="63">
        <text>octanoyl-[ACP] + malonyl-[ACP] + H(+) = 3-oxodecanoyl-[ACP] + holo-[ACP] + CO2</text>
        <dbReference type="Rhea" id="RHEA:41852"/>
        <dbReference type="Rhea" id="RHEA-COMP:9623"/>
        <dbReference type="Rhea" id="RHEA-COMP:9636"/>
        <dbReference type="Rhea" id="RHEA-COMP:9637"/>
        <dbReference type="Rhea" id="RHEA-COMP:9685"/>
        <dbReference type="ChEBI" id="CHEBI:15378"/>
        <dbReference type="ChEBI" id="CHEBI:16526"/>
        <dbReference type="ChEBI" id="CHEBI:64479"/>
        <dbReference type="ChEBI" id="CHEBI:78449"/>
        <dbReference type="ChEBI" id="CHEBI:78463"/>
        <dbReference type="ChEBI" id="CHEBI:78464"/>
    </reaction>
    <physiologicalReaction direction="left-to-right" evidence="63">
        <dbReference type="Rhea" id="RHEA:41853"/>
    </physiologicalReaction>
</comment>
<keyword evidence="69" id="KW-1185">Reference proteome</keyword>
<keyword evidence="22" id="KW-0511">Multifunctional enzyme</keyword>
<dbReference type="InterPro" id="IPR036291">
    <property type="entry name" value="NAD(P)-bd_dom_sf"/>
</dbReference>
<dbReference type="GO" id="GO:0004313">
    <property type="term" value="F:[acyl-carrier-protein] S-acetyltransferase activity"/>
    <property type="evidence" value="ECO:0007669"/>
    <property type="project" value="UniProtKB-EC"/>
</dbReference>
<keyword evidence="12" id="KW-0702">S-nitrosylation</keyword>
<dbReference type="GO" id="GO:0031177">
    <property type="term" value="F:phosphopantetheine binding"/>
    <property type="evidence" value="ECO:0007669"/>
    <property type="project" value="InterPro"/>
</dbReference>
<keyword evidence="20" id="KW-0443">Lipid metabolism</keyword>
<evidence type="ECO:0000256" key="52">
    <source>
        <dbReference type="ARBA" id="ARBA00048691"/>
    </source>
</evidence>
<evidence type="ECO:0000256" key="27">
    <source>
        <dbReference type="ARBA" id="ARBA00023394"/>
    </source>
</evidence>
<comment type="catalytic activity">
    <reaction evidence="33">
        <text>acetyl-CoA + n malonyl-CoA + 2n NADPH + 2n H(+) = a long-chain fatty acid + (n+1) CoA + n CO2 + 2n NADP(+).</text>
        <dbReference type="EC" id="2.3.1.85"/>
    </reaction>
</comment>
<comment type="catalytic activity">
    <reaction evidence="57">
        <text>(2E)-tetradecenoyl-[ACP] + NADPH + H(+) = tetradecanoyl-[ACP] + NADP(+)</text>
        <dbReference type="Rhea" id="RHEA:41896"/>
        <dbReference type="Rhea" id="RHEA-COMP:9647"/>
        <dbReference type="Rhea" id="RHEA-COMP:9648"/>
        <dbReference type="ChEBI" id="CHEBI:15378"/>
        <dbReference type="ChEBI" id="CHEBI:57783"/>
        <dbReference type="ChEBI" id="CHEBI:58349"/>
        <dbReference type="ChEBI" id="CHEBI:78475"/>
        <dbReference type="ChEBI" id="CHEBI:78477"/>
    </reaction>
    <physiologicalReaction direction="left-to-right" evidence="57">
        <dbReference type="Rhea" id="RHEA:41897"/>
    </physiologicalReaction>
</comment>
<dbReference type="CDD" id="cd05195">
    <property type="entry name" value="enoyl_red"/>
    <property type="match status" value="1"/>
</dbReference>
<dbReference type="Pfam" id="PF21089">
    <property type="entry name" value="PKS_DH_N"/>
    <property type="match status" value="1"/>
</dbReference>
<evidence type="ECO:0000313" key="68">
    <source>
        <dbReference type="EMBL" id="KAH9510823.1"/>
    </source>
</evidence>
<evidence type="ECO:0000256" key="42">
    <source>
        <dbReference type="ARBA" id="ARBA00047897"/>
    </source>
</evidence>
<dbReference type="SUPFAM" id="SSF51735">
    <property type="entry name" value="NAD(P)-binding Rossmann-fold domains"/>
    <property type="match status" value="2"/>
</dbReference>
<keyword evidence="18" id="KW-0560">Oxidoreductase</keyword>
<evidence type="ECO:0000256" key="24">
    <source>
        <dbReference type="ARBA" id="ARBA00023351"/>
    </source>
</evidence>
<dbReference type="CDD" id="cd08954">
    <property type="entry name" value="KR_1_FAS_SDR_x"/>
    <property type="match status" value="1"/>
</dbReference>
<evidence type="ECO:0000256" key="25">
    <source>
        <dbReference type="ARBA" id="ARBA00023373"/>
    </source>
</evidence>
<dbReference type="InterPro" id="IPR049551">
    <property type="entry name" value="PKS_DH_C"/>
</dbReference>
<dbReference type="SMART" id="SM00827">
    <property type="entry name" value="PKS_AT"/>
    <property type="match status" value="1"/>
</dbReference>
<feature type="domain" description="PKS/mFAS DH" evidence="67">
    <location>
        <begin position="872"/>
        <end position="1149"/>
    </location>
</feature>
<evidence type="ECO:0000256" key="13">
    <source>
        <dbReference type="ARBA" id="ARBA00022801"/>
    </source>
</evidence>
<dbReference type="PROSITE" id="PS50075">
    <property type="entry name" value="CARRIER"/>
    <property type="match status" value="1"/>
</dbReference>
<evidence type="ECO:0000256" key="34">
    <source>
        <dbReference type="ARBA" id="ARBA00047300"/>
    </source>
</evidence>
<evidence type="ECO:0000256" key="30">
    <source>
        <dbReference type="ARBA" id="ARBA00023401"/>
    </source>
</evidence>
<evidence type="ECO:0000256" key="8">
    <source>
        <dbReference type="ARBA" id="ARBA00022450"/>
    </source>
</evidence>
<evidence type="ECO:0000313" key="69">
    <source>
        <dbReference type="Proteomes" id="UP000790347"/>
    </source>
</evidence>
<comment type="catalytic activity">
    <reaction evidence="26">
        <text>(3R)-hydroxydecanoyl-[ACP] = (2E)-decenoyl-[ACP] + H2O</text>
        <dbReference type="Rhea" id="RHEA:41860"/>
        <dbReference type="Rhea" id="RHEA-COMP:9638"/>
        <dbReference type="Rhea" id="RHEA-COMP:9639"/>
        <dbReference type="ChEBI" id="CHEBI:15377"/>
        <dbReference type="ChEBI" id="CHEBI:78466"/>
        <dbReference type="ChEBI" id="CHEBI:78467"/>
    </reaction>
    <physiologicalReaction direction="left-to-right" evidence="26">
        <dbReference type="Rhea" id="RHEA:41861"/>
    </physiologicalReaction>
</comment>
<evidence type="ECO:0000256" key="20">
    <source>
        <dbReference type="ARBA" id="ARBA00023098"/>
    </source>
</evidence>
<evidence type="ECO:0000256" key="53">
    <source>
        <dbReference type="ARBA" id="ARBA00048704"/>
    </source>
</evidence>
<evidence type="ECO:0000256" key="3">
    <source>
        <dbReference type="ARBA" id="ARBA00012480"/>
    </source>
</evidence>
<comment type="catalytic activity">
    <reaction evidence="44">
        <text>acetyl-[ACP] + malonyl-[ACP] + H(+) = 3-oxobutanoyl-[ACP] + holo-[ACP] + CO2</text>
        <dbReference type="Rhea" id="RHEA:41800"/>
        <dbReference type="Rhea" id="RHEA-COMP:9621"/>
        <dbReference type="Rhea" id="RHEA-COMP:9623"/>
        <dbReference type="Rhea" id="RHEA-COMP:9625"/>
        <dbReference type="Rhea" id="RHEA-COMP:9685"/>
        <dbReference type="ChEBI" id="CHEBI:15378"/>
        <dbReference type="ChEBI" id="CHEBI:16526"/>
        <dbReference type="ChEBI" id="CHEBI:64479"/>
        <dbReference type="ChEBI" id="CHEBI:78446"/>
        <dbReference type="ChEBI" id="CHEBI:78449"/>
        <dbReference type="ChEBI" id="CHEBI:78450"/>
    </reaction>
    <physiologicalReaction direction="left-to-right" evidence="44">
        <dbReference type="Rhea" id="RHEA:41801"/>
    </physiologicalReaction>
</comment>
<dbReference type="Gene3D" id="3.40.47.10">
    <property type="match status" value="1"/>
</dbReference>
<evidence type="ECO:0000256" key="41">
    <source>
        <dbReference type="ARBA" id="ARBA00047810"/>
    </source>
</evidence>
<dbReference type="EC" id="3.1.2.14" evidence="3"/>
<comment type="catalytic activity">
    <reaction evidence="30">
        <text>(3R)-hydroxyhexadecanoyl-[ACP] = (2E)-hexadecenoyl-[ACP] + H2O</text>
        <dbReference type="Rhea" id="RHEA:41908"/>
        <dbReference type="Rhea" id="RHEA-COMP:9650"/>
        <dbReference type="Rhea" id="RHEA-COMP:9651"/>
        <dbReference type="ChEBI" id="CHEBI:15377"/>
        <dbReference type="ChEBI" id="CHEBI:78480"/>
        <dbReference type="ChEBI" id="CHEBI:78481"/>
    </reaction>
    <physiologicalReaction direction="left-to-right" evidence="30">
        <dbReference type="Rhea" id="RHEA:41909"/>
    </physiologicalReaction>
</comment>
<dbReference type="SUPFAM" id="SSF55048">
    <property type="entry name" value="Probable ACP-binding domain of malonyl-CoA ACP transacylase"/>
    <property type="match status" value="1"/>
</dbReference>
<dbReference type="InterPro" id="IPR020843">
    <property type="entry name" value="ER"/>
</dbReference>
<evidence type="ECO:0000256" key="19">
    <source>
        <dbReference type="ARBA" id="ARBA00023027"/>
    </source>
</evidence>
<keyword evidence="13" id="KW-0378">Hydrolase</keyword>
<dbReference type="GO" id="GO:0004316">
    <property type="term" value="F:3-oxoacyl-[acyl-carrier-protein] reductase (NADPH) activity"/>
    <property type="evidence" value="ECO:0007669"/>
    <property type="project" value="UniProtKB-EC"/>
</dbReference>
<evidence type="ECO:0000256" key="51">
    <source>
        <dbReference type="ARBA" id="ARBA00048650"/>
    </source>
</evidence>
<dbReference type="Pfam" id="PF14765">
    <property type="entry name" value="PS-DH"/>
    <property type="match status" value="1"/>
</dbReference>
<evidence type="ECO:0000259" key="67">
    <source>
        <dbReference type="PROSITE" id="PS52019"/>
    </source>
</evidence>
<comment type="catalytic activity">
    <reaction evidence="60">
        <text>3-oxooctanoyl-[ACP] + NADPH + H(+) = (3R)-hydroxyoctanoyl-[ACP] + NADP(+)</text>
        <dbReference type="Rhea" id="RHEA:41840"/>
        <dbReference type="Rhea" id="RHEA-COMP:9633"/>
        <dbReference type="Rhea" id="RHEA-COMP:9634"/>
        <dbReference type="ChEBI" id="CHEBI:15378"/>
        <dbReference type="ChEBI" id="CHEBI:57783"/>
        <dbReference type="ChEBI" id="CHEBI:58349"/>
        <dbReference type="ChEBI" id="CHEBI:78460"/>
        <dbReference type="ChEBI" id="CHEBI:78461"/>
    </reaction>
    <physiologicalReaction direction="left-to-right" evidence="60">
        <dbReference type="Rhea" id="RHEA:41841"/>
    </physiologicalReaction>
</comment>
<comment type="catalytic activity">
    <reaction evidence="25">
        <text>(3R)-hydroxyhexanoyl-[ACP] = (2E)-hexenoyl-[ACP] + H2O</text>
        <dbReference type="Rhea" id="RHEA:41828"/>
        <dbReference type="Rhea" id="RHEA-COMP:9630"/>
        <dbReference type="Rhea" id="RHEA-COMP:9631"/>
        <dbReference type="ChEBI" id="CHEBI:15377"/>
        <dbReference type="ChEBI" id="CHEBI:78457"/>
        <dbReference type="ChEBI" id="CHEBI:78458"/>
    </reaction>
    <physiologicalReaction direction="left-to-right" evidence="25">
        <dbReference type="Rhea" id="RHEA:41829"/>
    </physiologicalReaction>
</comment>
<dbReference type="Proteomes" id="UP000790347">
    <property type="component" value="Unassembled WGS sequence"/>
</dbReference>
<keyword evidence="8" id="KW-0596">Phosphopantetheine</keyword>